<keyword evidence="2" id="KW-0333">Golgi apparatus</keyword>
<dbReference type="GO" id="GO:0007030">
    <property type="term" value="P:Golgi organization"/>
    <property type="evidence" value="ECO:0007669"/>
    <property type="project" value="UniProtKB-UniRule"/>
</dbReference>
<keyword evidence="2" id="KW-0653">Protein transport</keyword>
<dbReference type="PANTHER" id="PTHR15954:SF4">
    <property type="entry name" value="VACUOLAR PROTEIN SORTING-ASSOCIATED PROTEIN 51 HOMOLOG"/>
    <property type="match status" value="1"/>
</dbReference>
<dbReference type="GO" id="GO:0032456">
    <property type="term" value="P:endocytic recycling"/>
    <property type="evidence" value="ECO:0007669"/>
    <property type="project" value="TreeGrafter"/>
</dbReference>
<evidence type="ECO:0000256" key="1">
    <source>
        <dbReference type="ARBA" id="ARBA00006080"/>
    </source>
</evidence>
<keyword evidence="5" id="KW-1185">Reference proteome</keyword>
<keyword evidence="2" id="KW-0445">Lipid transport</keyword>
<evidence type="ECO:0000313" key="4">
    <source>
        <dbReference type="EMBL" id="KAK5082086.1"/>
    </source>
</evidence>
<feature type="region of interest" description="Disordered" evidence="3">
    <location>
        <begin position="1"/>
        <end position="91"/>
    </location>
</feature>
<dbReference type="GO" id="GO:1990745">
    <property type="term" value="C:EARP complex"/>
    <property type="evidence" value="ECO:0007669"/>
    <property type="project" value="TreeGrafter"/>
</dbReference>
<dbReference type="GO" id="GO:0015031">
    <property type="term" value="P:protein transport"/>
    <property type="evidence" value="ECO:0007669"/>
    <property type="project" value="UniProtKB-UniRule"/>
</dbReference>
<dbReference type="PANTHER" id="PTHR15954">
    <property type="entry name" value="VACUOLAR PROTEIN SORTING-ASSOCIATED PROTEIN 51 HOMOLOG"/>
    <property type="match status" value="1"/>
</dbReference>
<dbReference type="GO" id="GO:0000938">
    <property type="term" value="C:GARP complex"/>
    <property type="evidence" value="ECO:0007669"/>
    <property type="project" value="UniProtKB-UniRule"/>
</dbReference>
<organism evidence="4 5">
    <name type="scientific">Lithohypha guttulata</name>
    <dbReference type="NCBI Taxonomy" id="1690604"/>
    <lineage>
        <taxon>Eukaryota</taxon>
        <taxon>Fungi</taxon>
        <taxon>Dikarya</taxon>
        <taxon>Ascomycota</taxon>
        <taxon>Pezizomycotina</taxon>
        <taxon>Eurotiomycetes</taxon>
        <taxon>Chaetothyriomycetidae</taxon>
        <taxon>Chaetothyriales</taxon>
        <taxon>Trichomeriaceae</taxon>
        <taxon>Lithohypha</taxon>
    </lineage>
</organism>
<dbReference type="GO" id="GO:0042147">
    <property type="term" value="P:retrograde transport, endosome to Golgi"/>
    <property type="evidence" value="ECO:0007669"/>
    <property type="project" value="UniProtKB-UniRule"/>
</dbReference>
<dbReference type="GO" id="GO:0005829">
    <property type="term" value="C:cytosol"/>
    <property type="evidence" value="ECO:0007669"/>
    <property type="project" value="GOC"/>
</dbReference>
<protein>
    <recommendedName>
        <fullName evidence="2">Vacuolar protein sorting-associated protein 51 homolog</fullName>
    </recommendedName>
</protein>
<evidence type="ECO:0000256" key="3">
    <source>
        <dbReference type="SAM" id="MobiDB-lite"/>
    </source>
</evidence>
<accession>A0AAN7SUP0</accession>
<sequence>MATITSPRTQSPASSTPRIKSPSIAETPTSSTRGSFDLPLRSSTAAGGPPPQRKGNRTALRDYYNLKSKPQSQLPPGHLSRTASITSTTSDLSTAPSTITLIENGSTTSTLTAQLDDADFDVQTYINDLLATSSLKEILKVEATLVSEIRNLDGERKALVYDNYSKLIKAVGTIGEMQRTMNQSASGLSEVGKLEGKMEGLREVVRVIGQQASDEKKNAAEEGRRARKAAKEQQKKRELVRWILDAPNRLRDMLDNGQLDEARKDCELVQKYLDRWKGVGGVEEVRQACTNIMATAEQEHKQSNGES</sequence>
<feature type="region of interest" description="Disordered" evidence="3">
    <location>
        <begin position="213"/>
        <end position="233"/>
    </location>
</feature>
<feature type="compositionally biased region" description="Polar residues" evidence="3">
    <location>
        <begin position="81"/>
        <end position="91"/>
    </location>
</feature>
<dbReference type="EMBL" id="JAVRRJ010000008">
    <property type="protein sequence ID" value="KAK5082086.1"/>
    <property type="molecule type" value="Genomic_DNA"/>
</dbReference>
<comment type="function">
    <text evidence="2">Acts as component of the GARP complex that is involved in retrograde transport from early and late endosomes to the trans-Golgi network (TGN).</text>
</comment>
<evidence type="ECO:0000256" key="2">
    <source>
        <dbReference type="RuleBase" id="RU368010"/>
    </source>
</evidence>
<comment type="caution">
    <text evidence="4">The sequence shown here is derived from an EMBL/GenBank/DDBJ whole genome shotgun (WGS) entry which is preliminary data.</text>
</comment>
<dbReference type="GO" id="GO:0006869">
    <property type="term" value="P:lipid transport"/>
    <property type="evidence" value="ECO:0007669"/>
    <property type="project" value="UniProtKB-UniRule"/>
</dbReference>
<dbReference type="GO" id="GO:0048193">
    <property type="term" value="P:Golgi vesicle transport"/>
    <property type="evidence" value="ECO:0007669"/>
    <property type="project" value="TreeGrafter"/>
</dbReference>
<proteinExistence type="inferred from homology"/>
<keyword evidence="2" id="KW-0813">Transport</keyword>
<name>A0AAN7SUP0_9EURO</name>
<comment type="subcellular location">
    <subcellularLocation>
        <location evidence="2">Golgi apparatus</location>
        <location evidence="2">trans-Golgi network</location>
    </subcellularLocation>
</comment>
<dbReference type="AlphaFoldDB" id="A0AAN7SUP0"/>
<gene>
    <name evidence="4" type="ORF">LTR05_007228</name>
</gene>
<dbReference type="InterPro" id="IPR014812">
    <property type="entry name" value="Vps51"/>
</dbReference>
<comment type="subunit">
    <text evidence="2">Component of the Golgi-associated retrograde protein (GARP) complex.</text>
</comment>
<evidence type="ECO:0000313" key="5">
    <source>
        <dbReference type="Proteomes" id="UP001309876"/>
    </source>
</evidence>
<dbReference type="Pfam" id="PF08700">
    <property type="entry name" value="VPS51_Exo84_N"/>
    <property type="match status" value="1"/>
</dbReference>
<feature type="compositionally biased region" description="Polar residues" evidence="3">
    <location>
        <begin position="1"/>
        <end position="34"/>
    </location>
</feature>
<comment type="similarity">
    <text evidence="1 2">Belongs to the VPS51 family.</text>
</comment>
<dbReference type="GO" id="GO:0016020">
    <property type="term" value="C:membrane"/>
    <property type="evidence" value="ECO:0007669"/>
    <property type="project" value="TreeGrafter"/>
</dbReference>
<reference evidence="4 5" key="1">
    <citation type="submission" date="2023-08" db="EMBL/GenBank/DDBJ databases">
        <title>Black Yeasts Isolated from many extreme environments.</title>
        <authorList>
            <person name="Coleine C."/>
            <person name="Stajich J.E."/>
            <person name="Selbmann L."/>
        </authorList>
    </citation>
    <scope>NUCLEOTIDE SEQUENCE [LARGE SCALE GENOMIC DNA]</scope>
    <source>
        <strain evidence="4 5">CCFEE 5910</strain>
    </source>
</reference>
<dbReference type="Proteomes" id="UP001309876">
    <property type="component" value="Unassembled WGS sequence"/>
</dbReference>